<dbReference type="SMART" id="SM01167">
    <property type="entry name" value="DUF1900"/>
    <property type="match status" value="1"/>
</dbReference>
<evidence type="ECO:0000313" key="4">
    <source>
        <dbReference type="WBParaSite" id="Hba_15404"/>
    </source>
</evidence>
<dbReference type="SUPFAM" id="SSF101908">
    <property type="entry name" value="Putative isomerase YbhE"/>
    <property type="match status" value="1"/>
</dbReference>
<dbReference type="PANTHER" id="PTHR10856:SF0">
    <property type="entry name" value="CORONIN"/>
    <property type="match status" value="1"/>
</dbReference>
<feature type="compositionally biased region" description="Basic and acidic residues" evidence="2">
    <location>
        <begin position="333"/>
        <end position="342"/>
    </location>
</feature>
<protein>
    <submittedName>
        <fullName evidence="4">Coronin-7</fullName>
    </submittedName>
</protein>
<dbReference type="InterPro" id="IPR015943">
    <property type="entry name" value="WD40/YVTN_repeat-like_dom_sf"/>
</dbReference>
<dbReference type="InterPro" id="IPR015505">
    <property type="entry name" value="Coronin"/>
</dbReference>
<reference evidence="4" key="1">
    <citation type="submission" date="2016-11" db="UniProtKB">
        <authorList>
            <consortium name="WormBaseParasite"/>
        </authorList>
    </citation>
    <scope>IDENTIFICATION</scope>
</reference>
<keyword evidence="1" id="KW-0175">Coiled coil</keyword>
<sequence length="415" mass="46624">MDNPRVNFGFLGEIMKMNFNIVTDDIRICSATRQKIRILDTHSGEVLSEGIGHEGVKPQRAIFVRDGRVLSTGFTKRSERLYALRSPDNLAQPIIEEELDTSNGVLFPLYDEDTGLLYLCGKGDCAIRYYEVNNDYPFVHYINTYTTSEPQRAIGFQSKRGISSEENEINRIYKLTTKGVVDILQFFVPRKSDLFQHDLYPDTRSTIPALTAEEFIEGKNAPPNVQPVNAVAAAASAKPKIQVAKKANILSQLAPTAAEPTPNKSYSEHNSPQVSAPPSPRPYSQSSQRRPVIDDDMGIVPVGQQRSVSSRSSFIQDRESPEREKPNPMVPKQQRDQARLPDQEDLSPPTPKMQASLSPRMSISSSSGLESAPTNIEEILADIQRMKSVMRQHERRIRILEEELAERNMNNAYSF</sequence>
<dbReference type="WBParaSite" id="Hba_15404">
    <property type="protein sequence ID" value="Hba_15404"/>
    <property type="gene ID" value="Hba_15404"/>
</dbReference>
<feature type="coiled-coil region" evidence="1">
    <location>
        <begin position="376"/>
        <end position="410"/>
    </location>
</feature>
<evidence type="ECO:0000256" key="2">
    <source>
        <dbReference type="SAM" id="MobiDB-lite"/>
    </source>
</evidence>
<feature type="region of interest" description="Disordered" evidence="2">
    <location>
        <begin position="257"/>
        <end position="371"/>
    </location>
</feature>
<dbReference type="Pfam" id="PF16300">
    <property type="entry name" value="WD40_4"/>
    <property type="match status" value="1"/>
</dbReference>
<feature type="compositionally biased region" description="Low complexity" evidence="2">
    <location>
        <begin position="302"/>
        <end position="313"/>
    </location>
</feature>
<dbReference type="Gene3D" id="2.130.10.10">
    <property type="entry name" value="YVTN repeat-like/Quinoprotein amine dehydrogenase"/>
    <property type="match status" value="1"/>
</dbReference>
<evidence type="ECO:0000313" key="3">
    <source>
        <dbReference type="Proteomes" id="UP000095283"/>
    </source>
</evidence>
<dbReference type="GO" id="GO:0051015">
    <property type="term" value="F:actin filament binding"/>
    <property type="evidence" value="ECO:0007669"/>
    <property type="project" value="TreeGrafter"/>
</dbReference>
<proteinExistence type="predicted"/>
<dbReference type="PANTHER" id="PTHR10856">
    <property type="entry name" value="CORONIN"/>
    <property type="match status" value="1"/>
</dbReference>
<feature type="compositionally biased region" description="Polar residues" evidence="2">
    <location>
        <begin position="262"/>
        <end position="274"/>
    </location>
</feature>
<dbReference type="AlphaFoldDB" id="A0A1I7XCI5"/>
<keyword evidence="3" id="KW-1185">Reference proteome</keyword>
<accession>A0A1I7XCI5</accession>
<organism evidence="3 4">
    <name type="scientific">Heterorhabditis bacteriophora</name>
    <name type="common">Entomopathogenic nematode worm</name>
    <dbReference type="NCBI Taxonomy" id="37862"/>
    <lineage>
        <taxon>Eukaryota</taxon>
        <taxon>Metazoa</taxon>
        <taxon>Ecdysozoa</taxon>
        <taxon>Nematoda</taxon>
        <taxon>Chromadorea</taxon>
        <taxon>Rhabditida</taxon>
        <taxon>Rhabditina</taxon>
        <taxon>Rhabditomorpha</taxon>
        <taxon>Strongyloidea</taxon>
        <taxon>Heterorhabditidae</taxon>
        <taxon>Heterorhabditis</taxon>
    </lineage>
</organism>
<feature type="compositionally biased region" description="Low complexity" evidence="2">
    <location>
        <begin position="356"/>
        <end position="367"/>
    </location>
</feature>
<dbReference type="Proteomes" id="UP000095283">
    <property type="component" value="Unplaced"/>
</dbReference>
<dbReference type="GO" id="GO:0007015">
    <property type="term" value="P:actin filament organization"/>
    <property type="evidence" value="ECO:0007669"/>
    <property type="project" value="TreeGrafter"/>
</dbReference>
<feature type="compositionally biased region" description="Basic and acidic residues" evidence="2">
    <location>
        <begin position="316"/>
        <end position="326"/>
    </location>
</feature>
<evidence type="ECO:0000256" key="1">
    <source>
        <dbReference type="SAM" id="Coils"/>
    </source>
</evidence>
<name>A0A1I7XCI5_HETBA</name>